<dbReference type="Proteomes" id="UP000887572">
    <property type="component" value="Unplaced"/>
</dbReference>
<organism evidence="1 2">
    <name type="scientific">Globodera rostochiensis</name>
    <name type="common">Golden nematode worm</name>
    <name type="synonym">Heterodera rostochiensis</name>
    <dbReference type="NCBI Taxonomy" id="31243"/>
    <lineage>
        <taxon>Eukaryota</taxon>
        <taxon>Metazoa</taxon>
        <taxon>Ecdysozoa</taxon>
        <taxon>Nematoda</taxon>
        <taxon>Chromadorea</taxon>
        <taxon>Rhabditida</taxon>
        <taxon>Tylenchina</taxon>
        <taxon>Tylenchomorpha</taxon>
        <taxon>Tylenchoidea</taxon>
        <taxon>Heteroderidae</taxon>
        <taxon>Heteroderinae</taxon>
        <taxon>Globodera</taxon>
    </lineage>
</organism>
<dbReference type="AlphaFoldDB" id="A0A914HNW9"/>
<keyword evidence="1" id="KW-1185">Reference proteome</keyword>
<proteinExistence type="predicted"/>
<evidence type="ECO:0000313" key="1">
    <source>
        <dbReference type="Proteomes" id="UP000887572"/>
    </source>
</evidence>
<sequence>MALVLNEAKSNREEAFFHSGASKNERIWLAFLKRNAPVLQARRATTTILRKEETMKKSVSNYEQWPTVKVVRMEVVVFEKFDKRRTCGSPCSGRGMCGWLSKLGSVLAAGHPMEDDVCPPVADCAAGSATDVQSIAVALSVEVRARVVRVRQGKGAARRKAAMSVEISLNERTHSLTQRGVAGDTAGLHKIGSKYSPVWQVHVSNCLCTVTRNRGYPTKTLDRDLGATNSIRQMFDS</sequence>
<evidence type="ECO:0000313" key="2">
    <source>
        <dbReference type="WBParaSite" id="Gr19_v10_g3274.t1"/>
    </source>
</evidence>
<protein>
    <submittedName>
        <fullName evidence="2">Uncharacterized protein</fullName>
    </submittedName>
</protein>
<dbReference type="WBParaSite" id="Gr19_v10_g3274.t1">
    <property type="protein sequence ID" value="Gr19_v10_g3274.t1"/>
    <property type="gene ID" value="Gr19_v10_g3274"/>
</dbReference>
<accession>A0A914HNW9</accession>
<name>A0A914HNW9_GLORO</name>
<reference evidence="2" key="1">
    <citation type="submission" date="2022-11" db="UniProtKB">
        <authorList>
            <consortium name="WormBaseParasite"/>
        </authorList>
    </citation>
    <scope>IDENTIFICATION</scope>
</reference>